<evidence type="ECO:0000313" key="1">
    <source>
        <dbReference type="EMBL" id="MFC3294144.1"/>
    </source>
</evidence>
<sequence length="49" mass="5539">MPLSFLLSPGQHADSRYLVPVMEQIRLQVIRDVRASVADICWPTEVTTV</sequence>
<accession>A0ABV7M8E8</accession>
<name>A0ABV7M8E8_9GAMM</name>
<organism evidence="1 2">
    <name type="scientific">Modicisalibacter luteus</name>
    <dbReference type="NCBI Taxonomy" id="453962"/>
    <lineage>
        <taxon>Bacteria</taxon>
        <taxon>Pseudomonadati</taxon>
        <taxon>Pseudomonadota</taxon>
        <taxon>Gammaproteobacteria</taxon>
        <taxon>Oceanospirillales</taxon>
        <taxon>Halomonadaceae</taxon>
        <taxon>Modicisalibacter</taxon>
    </lineage>
</organism>
<protein>
    <submittedName>
        <fullName evidence="1">Uncharacterized protein</fullName>
    </submittedName>
</protein>
<dbReference type="EMBL" id="JBHRUH010000040">
    <property type="protein sequence ID" value="MFC3294144.1"/>
    <property type="molecule type" value="Genomic_DNA"/>
</dbReference>
<keyword evidence="2" id="KW-1185">Reference proteome</keyword>
<dbReference type="Proteomes" id="UP001595640">
    <property type="component" value="Unassembled WGS sequence"/>
</dbReference>
<comment type="caution">
    <text evidence="1">The sequence shown here is derived from an EMBL/GenBank/DDBJ whole genome shotgun (WGS) entry which is preliminary data.</text>
</comment>
<dbReference type="RefSeq" id="WP_268247058.1">
    <property type="nucleotide sequence ID" value="NZ_BMXD01000009.1"/>
</dbReference>
<reference evidence="2" key="1">
    <citation type="journal article" date="2019" name="Int. J. Syst. Evol. Microbiol.">
        <title>The Global Catalogue of Microorganisms (GCM) 10K type strain sequencing project: providing services to taxonomists for standard genome sequencing and annotation.</title>
        <authorList>
            <consortium name="The Broad Institute Genomics Platform"/>
            <consortium name="The Broad Institute Genome Sequencing Center for Infectious Disease"/>
            <person name="Wu L."/>
            <person name="Ma J."/>
        </authorList>
    </citation>
    <scope>NUCLEOTIDE SEQUENCE [LARGE SCALE GENOMIC DNA]</scope>
    <source>
        <strain evidence="2">KCTC 12847</strain>
    </source>
</reference>
<proteinExistence type="predicted"/>
<evidence type="ECO:0000313" key="2">
    <source>
        <dbReference type="Proteomes" id="UP001595640"/>
    </source>
</evidence>
<gene>
    <name evidence="1" type="ORF">ACFOEI_19050</name>
</gene>